<keyword evidence="2" id="KW-1185">Reference proteome</keyword>
<proteinExistence type="predicted"/>
<dbReference type="InterPro" id="IPR036047">
    <property type="entry name" value="F-box-like_dom_sf"/>
</dbReference>
<dbReference type="OrthoDB" id="2921803at2759"/>
<dbReference type="Gene3D" id="3.80.10.10">
    <property type="entry name" value="Ribonuclease Inhibitor"/>
    <property type="match status" value="1"/>
</dbReference>
<organism evidence="1 2">
    <name type="scientific">Lentinus tigrinus ALCF2SS1-6</name>
    <dbReference type="NCBI Taxonomy" id="1328759"/>
    <lineage>
        <taxon>Eukaryota</taxon>
        <taxon>Fungi</taxon>
        <taxon>Dikarya</taxon>
        <taxon>Basidiomycota</taxon>
        <taxon>Agaricomycotina</taxon>
        <taxon>Agaricomycetes</taxon>
        <taxon>Polyporales</taxon>
        <taxon>Polyporaceae</taxon>
        <taxon>Lentinus</taxon>
    </lineage>
</organism>
<evidence type="ECO:0008006" key="3">
    <source>
        <dbReference type="Google" id="ProtNLM"/>
    </source>
</evidence>
<gene>
    <name evidence="1" type="ORF">L227DRAFT_654686</name>
</gene>
<dbReference type="AlphaFoldDB" id="A0A5C2S6A5"/>
<dbReference type="InterPro" id="IPR032675">
    <property type="entry name" value="LRR_dom_sf"/>
</dbReference>
<evidence type="ECO:0000313" key="1">
    <source>
        <dbReference type="EMBL" id="RPD58619.1"/>
    </source>
</evidence>
<evidence type="ECO:0000313" key="2">
    <source>
        <dbReference type="Proteomes" id="UP000313359"/>
    </source>
</evidence>
<dbReference type="SUPFAM" id="SSF81383">
    <property type="entry name" value="F-box domain"/>
    <property type="match status" value="1"/>
</dbReference>
<dbReference type="Proteomes" id="UP000313359">
    <property type="component" value="Unassembled WGS sequence"/>
</dbReference>
<protein>
    <recommendedName>
        <fullName evidence="3">F-box domain-containing protein</fullName>
    </recommendedName>
</protein>
<dbReference type="SUPFAM" id="SSF52047">
    <property type="entry name" value="RNI-like"/>
    <property type="match status" value="1"/>
</dbReference>
<name>A0A5C2S6A5_9APHY</name>
<sequence length="439" mass="49082">MVSHGEDPTRTCALPAEIADNIIDHLYDDHATLRACALVSQAWLASCRYYLFYSTYCHLARPGRGLSDFMQWLSTTKPDCAPSYIVELFIVGDEDQDDPPEAAVQDLLLALPRLTCLRRLSLRGVTLSSRHSLGEVHLSASVRSLDDLVISRSTTKERAFEPMLDLLELFSEIGELTISLVRYRWKNPDEDQAVIRVPRPPRVRQLTLHANEHDEHERWNGYRGTFDLYRTAHELQQLSLALSRMASDSDSPDGFIGDLAQTLRKLNLNVTFAAIRALDEPVSPTAWTLPSLRLCTSLTELRLSFWAMLSDDFPNSIFDTMLAANAEILRWAPQSLTTVVLQFANDGKPFDSALTDALARMSNWGVLDDALVSLGSEVRKPSVVCVVQVGGNDSWGDFPPYVLLRTLGVDMNSQGGYMGLLKKMLPRTHTTGRLDFAVL</sequence>
<accession>A0A5C2S6A5</accession>
<reference evidence="1" key="1">
    <citation type="journal article" date="2018" name="Genome Biol. Evol.">
        <title>Genomics and development of Lentinus tigrinus, a white-rot wood-decaying mushroom with dimorphic fruiting bodies.</title>
        <authorList>
            <person name="Wu B."/>
            <person name="Xu Z."/>
            <person name="Knudson A."/>
            <person name="Carlson A."/>
            <person name="Chen N."/>
            <person name="Kovaka S."/>
            <person name="LaButti K."/>
            <person name="Lipzen A."/>
            <person name="Pennachio C."/>
            <person name="Riley R."/>
            <person name="Schakwitz W."/>
            <person name="Umezawa K."/>
            <person name="Ohm R.A."/>
            <person name="Grigoriev I.V."/>
            <person name="Nagy L.G."/>
            <person name="Gibbons J."/>
            <person name="Hibbett D."/>
        </authorList>
    </citation>
    <scope>NUCLEOTIDE SEQUENCE [LARGE SCALE GENOMIC DNA]</scope>
    <source>
        <strain evidence="1">ALCF2SS1-6</strain>
    </source>
</reference>
<dbReference type="EMBL" id="ML122274">
    <property type="protein sequence ID" value="RPD58619.1"/>
    <property type="molecule type" value="Genomic_DNA"/>
</dbReference>